<organism evidence="1 2">
    <name type="scientific">Novacetimonas maltaceti</name>
    <dbReference type="NCBI Taxonomy" id="1203393"/>
    <lineage>
        <taxon>Bacteria</taxon>
        <taxon>Pseudomonadati</taxon>
        <taxon>Pseudomonadota</taxon>
        <taxon>Alphaproteobacteria</taxon>
        <taxon>Acetobacterales</taxon>
        <taxon>Acetobacteraceae</taxon>
        <taxon>Novacetimonas</taxon>
    </lineage>
</organism>
<protein>
    <submittedName>
        <fullName evidence="1">Uncharacterized protein</fullName>
    </submittedName>
</protein>
<evidence type="ECO:0000313" key="2">
    <source>
        <dbReference type="Proteomes" id="UP000237344"/>
    </source>
</evidence>
<evidence type="ECO:0000313" key="1">
    <source>
        <dbReference type="EMBL" id="POF62693.1"/>
    </source>
</evidence>
<sequence>MSHQAFSTRDGSARRHAPHTSFPLFIYIYSTCLKHILTASLCIGIAQSVAQAAPADHPRHLADIAGSFDGDASRAHAQAAAGTTSRTLAQHFNDTLSPLDFGGKFDGSDESLSLDAYRGSFPSMALLHMPAGSFTYRTPPVSGYRGTQIWISDGARDAASGNSFRIFPTPTADTVISNYAGTLNIAKNGNHAGDGAVVSVDYNINTPAKNWNTPENPVYNAHFGITENCEEANIENRGQVYCLSSQLTAASYNGAIKTDANLFAIRPAITDSHGPRSQISGINTGVIDQTGLPSSKAGGIESAEIDLYASGADDGHDRVALIVGSQQQKDDSHNNLEVGNGILLRAGAYTFYDSAFQIMGAYKDAAIDLRYANTGCPGDICAPALWLGELGPISFGHSDPNRVKIFGDYQGNLHFVTRYADALELTGSGDTAISGRLIARQGLQIGARSYPAITDDEYGTLNFVVPGPGRDMTRSLNALSISPDGEVTFNSNVHVGRDVEFAGNVILDKAISTRQGIVLPTMTEKQIRHMTAPAEGQIVNDQETHAPVIFEQGHWYHIPLGKEL</sequence>
<proteinExistence type="predicted"/>
<comment type="caution">
    <text evidence="1">The sequence shown here is derived from an EMBL/GenBank/DDBJ whole genome shotgun (WGS) entry which is preliminary data.</text>
</comment>
<keyword evidence="2" id="KW-1185">Reference proteome</keyword>
<gene>
    <name evidence="1" type="ORF">KMAL_16300</name>
</gene>
<dbReference type="AlphaFoldDB" id="A0A2S3W2B2"/>
<name>A0A2S3W2B2_9PROT</name>
<dbReference type="EMBL" id="POTC01000018">
    <property type="protein sequence ID" value="POF62693.1"/>
    <property type="molecule type" value="Genomic_DNA"/>
</dbReference>
<reference evidence="1 2" key="1">
    <citation type="submission" date="2018-01" db="EMBL/GenBank/DDBJ databases">
        <title>Draft Genome Sequence of Komagataeibacter maltaceti LMG 1529, a Vinegar Producing Acetic Acid Bacterium Isolated from Malt Vinegar Brewery Acetifiers.</title>
        <authorList>
            <person name="Zhang Q."/>
            <person name="Hollensteiner J."/>
            <person name="Poehlein A."/>
            <person name="Daniel R."/>
        </authorList>
    </citation>
    <scope>NUCLEOTIDE SEQUENCE [LARGE SCALE GENOMIC DNA]</scope>
    <source>
        <strain evidence="1 2">LMG 1529</strain>
    </source>
</reference>
<accession>A0A2S3W2B2</accession>
<dbReference type="Proteomes" id="UP000237344">
    <property type="component" value="Unassembled WGS sequence"/>
</dbReference>